<evidence type="ECO:0000313" key="3">
    <source>
        <dbReference type="EMBL" id="ARK31165.1"/>
    </source>
</evidence>
<keyword evidence="1" id="KW-0732">Signal</keyword>
<dbReference type="SUPFAM" id="SSF51261">
    <property type="entry name" value="Duplicated hybrid motif"/>
    <property type="match status" value="1"/>
</dbReference>
<evidence type="ECO:0000259" key="2">
    <source>
        <dbReference type="Pfam" id="PF01551"/>
    </source>
</evidence>
<dbReference type="Gene3D" id="2.70.70.10">
    <property type="entry name" value="Glucose Permease (Domain IIA)"/>
    <property type="match status" value="1"/>
</dbReference>
<feature type="chain" id="PRO_5039472217" evidence="1">
    <location>
        <begin position="21"/>
        <end position="354"/>
    </location>
</feature>
<dbReference type="RefSeq" id="WP_066150720.1">
    <property type="nucleotide sequence ID" value="NZ_CP020814.1"/>
</dbReference>
<feature type="signal peptide" evidence="1">
    <location>
        <begin position="1"/>
        <end position="20"/>
    </location>
</feature>
<dbReference type="InterPro" id="IPR016047">
    <property type="entry name" value="M23ase_b-sheet_dom"/>
</dbReference>
<protein>
    <submittedName>
        <fullName evidence="3">Peptidase family M23</fullName>
    </submittedName>
</protein>
<dbReference type="STRING" id="199441.BkAM31D_15620"/>
<dbReference type="InterPro" id="IPR011055">
    <property type="entry name" value="Dup_hybrid_motif"/>
</dbReference>
<accession>A0A1X9MCK2</accession>
<dbReference type="PROSITE" id="PS51257">
    <property type="entry name" value="PROKAR_LIPOPROTEIN"/>
    <property type="match status" value="1"/>
</dbReference>
<dbReference type="PANTHER" id="PTHR21666:SF270">
    <property type="entry name" value="MUREIN HYDROLASE ACTIVATOR ENVC"/>
    <property type="match status" value="1"/>
</dbReference>
<dbReference type="PANTHER" id="PTHR21666">
    <property type="entry name" value="PEPTIDASE-RELATED"/>
    <property type="match status" value="1"/>
</dbReference>
<name>A0A1X9MCK2_9BACI</name>
<proteinExistence type="predicted"/>
<dbReference type="AlphaFoldDB" id="A0A1X9MCK2"/>
<dbReference type="CDD" id="cd12797">
    <property type="entry name" value="M23_peptidase"/>
    <property type="match status" value="1"/>
</dbReference>
<sequence length="354" mass="40171" precursor="true">MKVKKMVLIGLLIFISSCQSQIKEDESIQSLAEQSDLQKTIVLHELNGEQKFILVDDLVEKLNGDYKYDQIHRTLELQINEDNFYLVDGVPVLEKNGEYIASDEIHLKITNEKLFLPTQFVEVGIGATTTIVDDLLHFQWYGQTQQVFNEEVNAIQLEDLNVEQLIDHLSFLEKPIKGAEVSKIPGHLPGAPRPYRNGYHEGIDWYDYASGGGISTDTPVYAMGEGVVVRADHNFVEYHSAEEREKDLSYAAEIGETPEYIFDKLRGRQVWVQYEGGVMNRFAHLHDIPADIQVGTKVNGATIIGYVGNSGTSDSVDQNYEAGLHLHQDLFIYGELFWTYLDEGEVIEVLEQIW</sequence>
<evidence type="ECO:0000256" key="1">
    <source>
        <dbReference type="SAM" id="SignalP"/>
    </source>
</evidence>
<dbReference type="KEGG" id="bkw:BkAM31D_15620"/>
<feature type="domain" description="M23ase beta-sheet core" evidence="2">
    <location>
        <begin position="200"/>
        <end position="327"/>
    </location>
</feature>
<evidence type="ECO:0000313" key="4">
    <source>
        <dbReference type="Proteomes" id="UP000193006"/>
    </source>
</evidence>
<reference evidence="3 4" key="1">
    <citation type="submission" date="2017-04" db="EMBL/GenBank/DDBJ databases">
        <title>Bacillus krulwichiae AM31D Genome sequencing and assembly.</title>
        <authorList>
            <person name="Krulwich T.A."/>
            <person name="Anastor L."/>
            <person name="Ehrlich R."/>
            <person name="Ehrlich G.D."/>
            <person name="Janto B."/>
        </authorList>
    </citation>
    <scope>NUCLEOTIDE SEQUENCE [LARGE SCALE GENOMIC DNA]</scope>
    <source>
        <strain evidence="3 4">AM31D</strain>
    </source>
</reference>
<keyword evidence="4" id="KW-1185">Reference proteome</keyword>
<dbReference type="EMBL" id="CP020814">
    <property type="protein sequence ID" value="ARK31165.1"/>
    <property type="molecule type" value="Genomic_DNA"/>
</dbReference>
<dbReference type="GO" id="GO:0004222">
    <property type="term" value="F:metalloendopeptidase activity"/>
    <property type="evidence" value="ECO:0007669"/>
    <property type="project" value="TreeGrafter"/>
</dbReference>
<dbReference type="InterPro" id="IPR050570">
    <property type="entry name" value="Cell_wall_metabolism_enzyme"/>
</dbReference>
<dbReference type="Pfam" id="PF01551">
    <property type="entry name" value="Peptidase_M23"/>
    <property type="match status" value="1"/>
</dbReference>
<organism evidence="3 4">
    <name type="scientific">Halalkalibacter krulwichiae</name>
    <dbReference type="NCBI Taxonomy" id="199441"/>
    <lineage>
        <taxon>Bacteria</taxon>
        <taxon>Bacillati</taxon>
        <taxon>Bacillota</taxon>
        <taxon>Bacilli</taxon>
        <taxon>Bacillales</taxon>
        <taxon>Bacillaceae</taxon>
        <taxon>Halalkalibacter</taxon>
    </lineage>
</organism>
<gene>
    <name evidence="3" type="ORF">BkAM31D_15620</name>
</gene>
<dbReference type="Proteomes" id="UP000193006">
    <property type="component" value="Chromosome"/>
</dbReference>